<dbReference type="Proteomes" id="UP000323166">
    <property type="component" value="Unassembled WGS sequence"/>
</dbReference>
<comment type="caution">
    <text evidence="2">The sequence shown here is derived from an EMBL/GenBank/DDBJ whole genome shotgun (WGS) entry which is preliminary data.</text>
</comment>
<evidence type="ECO:0000313" key="2">
    <source>
        <dbReference type="EMBL" id="TYO94964.1"/>
    </source>
</evidence>
<gene>
    <name evidence="2" type="ORF">LX24_01980</name>
</gene>
<dbReference type="AlphaFoldDB" id="A0A5S4ZQ95"/>
<name>A0A5S4ZQ95_9FIRM</name>
<dbReference type="Gene3D" id="1.10.600.10">
    <property type="entry name" value="Farnesyl Diphosphate Synthase"/>
    <property type="match status" value="1"/>
</dbReference>
<keyword evidence="3" id="KW-1185">Reference proteome</keyword>
<dbReference type="InterPro" id="IPR000092">
    <property type="entry name" value="Polyprenyl_synt"/>
</dbReference>
<sequence length="259" mass="28825">MHIFHHISDELEKVNKLIYKNFFIRTGNINDYVKQDFNYLYINLRPALVLICHRLFSPVNQQAVALAAVLQFIFMASQVHVKLSENNPGQEEPIDIRTGYQFPVLVGDYLYGKFFTTLCDAGIVHYLKNMAELICTINKNGILILKNPDLAISNPTAYLEAIRGECAELLACGAYLGADLAGADSGSKDKLYHFGLNLGMALGLLSRGAPARQVNHYAATAESILQHLPPGKDKESLRDLLGLLTTENTEAERMVRMVV</sequence>
<dbReference type="SUPFAM" id="SSF48576">
    <property type="entry name" value="Terpenoid synthases"/>
    <property type="match status" value="1"/>
</dbReference>
<keyword evidence="1" id="KW-0808">Transferase</keyword>
<dbReference type="EMBL" id="VNHM01000010">
    <property type="protein sequence ID" value="TYO94964.1"/>
    <property type="molecule type" value="Genomic_DNA"/>
</dbReference>
<dbReference type="RefSeq" id="WP_166511985.1">
    <property type="nucleotide sequence ID" value="NZ_VNHM01000010.1"/>
</dbReference>
<protein>
    <submittedName>
        <fullName evidence="2">Polyprenyl synthetase</fullName>
    </submittedName>
</protein>
<dbReference type="GO" id="GO:0008299">
    <property type="term" value="P:isoprenoid biosynthetic process"/>
    <property type="evidence" value="ECO:0007669"/>
    <property type="project" value="InterPro"/>
</dbReference>
<comment type="similarity">
    <text evidence="1">Belongs to the FPP/GGPP synthase family.</text>
</comment>
<dbReference type="InterPro" id="IPR008949">
    <property type="entry name" value="Isoprenoid_synthase_dom_sf"/>
</dbReference>
<evidence type="ECO:0000256" key="1">
    <source>
        <dbReference type="RuleBase" id="RU004466"/>
    </source>
</evidence>
<accession>A0A5S4ZQ95</accession>
<dbReference type="CDD" id="cd00867">
    <property type="entry name" value="Trans_IPPS"/>
    <property type="match status" value="1"/>
</dbReference>
<proteinExistence type="inferred from homology"/>
<reference evidence="2 3" key="1">
    <citation type="submission" date="2019-07" db="EMBL/GenBank/DDBJ databases">
        <title>Genomic Encyclopedia of Type Strains, Phase I: the one thousand microbial genomes (KMG-I) project.</title>
        <authorList>
            <person name="Kyrpides N."/>
        </authorList>
    </citation>
    <scope>NUCLEOTIDE SEQUENCE [LARGE SCALE GENOMIC DNA]</scope>
    <source>
        <strain evidence="2 3">DSM 6562</strain>
    </source>
</reference>
<evidence type="ECO:0000313" key="3">
    <source>
        <dbReference type="Proteomes" id="UP000323166"/>
    </source>
</evidence>
<organism evidence="2 3">
    <name type="scientific">Desulfallas thermosapovorans DSM 6562</name>
    <dbReference type="NCBI Taxonomy" id="1121431"/>
    <lineage>
        <taxon>Bacteria</taxon>
        <taxon>Bacillati</taxon>
        <taxon>Bacillota</taxon>
        <taxon>Clostridia</taxon>
        <taxon>Eubacteriales</taxon>
        <taxon>Desulfallaceae</taxon>
        <taxon>Desulfallas</taxon>
    </lineage>
</organism>
<dbReference type="GO" id="GO:0004659">
    <property type="term" value="F:prenyltransferase activity"/>
    <property type="evidence" value="ECO:0007669"/>
    <property type="project" value="InterPro"/>
</dbReference>
<dbReference type="Pfam" id="PF00348">
    <property type="entry name" value="polyprenyl_synt"/>
    <property type="match status" value="1"/>
</dbReference>